<dbReference type="InterPro" id="IPR036282">
    <property type="entry name" value="Glutathione-S-Trfase_C_sf"/>
</dbReference>
<feature type="domain" description="GST N-terminal" evidence="1">
    <location>
        <begin position="1"/>
        <end position="81"/>
    </location>
</feature>
<dbReference type="SUPFAM" id="SSF52833">
    <property type="entry name" value="Thioredoxin-like"/>
    <property type="match status" value="1"/>
</dbReference>
<accession>A0A161PQ46</accession>
<evidence type="ECO:0000313" key="2">
    <source>
        <dbReference type="EMBL" id="KYG64346.1"/>
    </source>
</evidence>
<dbReference type="Pfam" id="PF13409">
    <property type="entry name" value="GST_N_2"/>
    <property type="match status" value="1"/>
</dbReference>
<gene>
    <name evidence="2" type="ORF">AZI87_14030</name>
</gene>
<dbReference type="RefSeq" id="WP_063208420.1">
    <property type="nucleotide sequence ID" value="NZ_LUKD01000006.1"/>
</dbReference>
<organism evidence="2 3">
    <name type="scientific">Bdellovibrio bacteriovorus</name>
    <dbReference type="NCBI Taxonomy" id="959"/>
    <lineage>
        <taxon>Bacteria</taxon>
        <taxon>Pseudomonadati</taxon>
        <taxon>Bdellovibrionota</taxon>
        <taxon>Bdellovibrionia</taxon>
        <taxon>Bdellovibrionales</taxon>
        <taxon>Pseudobdellovibrionaceae</taxon>
        <taxon>Bdellovibrio</taxon>
    </lineage>
</organism>
<dbReference type="Gene3D" id="1.20.1050.10">
    <property type="match status" value="1"/>
</dbReference>
<dbReference type="Gene3D" id="3.40.30.10">
    <property type="entry name" value="Glutaredoxin"/>
    <property type="match status" value="1"/>
</dbReference>
<evidence type="ECO:0000313" key="3">
    <source>
        <dbReference type="Proteomes" id="UP000075799"/>
    </source>
</evidence>
<dbReference type="GO" id="GO:0006559">
    <property type="term" value="P:L-phenylalanine catabolic process"/>
    <property type="evidence" value="ECO:0007669"/>
    <property type="project" value="TreeGrafter"/>
</dbReference>
<evidence type="ECO:0000259" key="1">
    <source>
        <dbReference type="PROSITE" id="PS50404"/>
    </source>
</evidence>
<reference evidence="2 3" key="1">
    <citation type="submission" date="2016-03" db="EMBL/GenBank/DDBJ databases">
        <authorList>
            <person name="Ploux O."/>
        </authorList>
    </citation>
    <scope>NUCLEOTIDE SEQUENCE [LARGE SCALE GENOMIC DNA]</scope>
    <source>
        <strain evidence="2 3">EC13</strain>
    </source>
</reference>
<dbReference type="PANTHER" id="PTHR42673:SF4">
    <property type="entry name" value="MALEYLACETOACETATE ISOMERASE"/>
    <property type="match status" value="1"/>
</dbReference>
<dbReference type="GO" id="GO:0006749">
    <property type="term" value="P:glutathione metabolic process"/>
    <property type="evidence" value="ECO:0007669"/>
    <property type="project" value="TreeGrafter"/>
</dbReference>
<dbReference type="InterPro" id="IPR040079">
    <property type="entry name" value="Glutathione_S-Trfase"/>
</dbReference>
<dbReference type="SUPFAM" id="SSF47616">
    <property type="entry name" value="GST C-terminal domain-like"/>
    <property type="match status" value="1"/>
</dbReference>
<dbReference type="GO" id="GO:0004364">
    <property type="term" value="F:glutathione transferase activity"/>
    <property type="evidence" value="ECO:0007669"/>
    <property type="project" value="TreeGrafter"/>
</dbReference>
<dbReference type="SFLD" id="SFLDS00019">
    <property type="entry name" value="Glutathione_Transferase_(cytos"/>
    <property type="match status" value="1"/>
</dbReference>
<dbReference type="Proteomes" id="UP000075799">
    <property type="component" value="Unassembled WGS sequence"/>
</dbReference>
<dbReference type="Pfam" id="PF13410">
    <property type="entry name" value="GST_C_2"/>
    <property type="match status" value="1"/>
</dbReference>
<dbReference type="InterPro" id="IPR004045">
    <property type="entry name" value="Glutathione_S-Trfase_N"/>
</dbReference>
<dbReference type="SFLD" id="SFLDG00358">
    <property type="entry name" value="Main_(cytGST)"/>
    <property type="match status" value="1"/>
</dbReference>
<dbReference type="PROSITE" id="PS50404">
    <property type="entry name" value="GST_NTER"/>
    <property type="match status" value="1"/>
</dbReference>
<sequence length="207" mass="23744">MKLIIGDKNLSTWSWRAWLALHSFNIPFVETVVLLDKPSTQKEILKYSPSGRIPCLIDGDLTIWDSLAILEYLNEKYPEKRMWPQELKSRAWARSVVAEMHSGFAELRKAMPGNIAKRIMKDATDISADIQRIEQIWSECRSAHAASGPYLFGDWSIADCFYAPVVFRFQSYGVTLSGTAEEYRQMMLKHPSLIELERQALAEVKET</sequence>
<dbReference type="PANTHER" id="PTHR42673">
    <property type="entry name" value="MALEYLACETOACETATE ISOMERASE"/>
    <property type="match status" value="1"/>
</dbReference>
<name>A0A161PQ46_BDEBC</name>
<comment type="caution">
    <text evidence="2">The sequence shown here is derived from an EMBL/GenBank/DDBJ whole genome shotgun (WGS) entry which is preliminary data.</text>
</comment>
<dbReference type="GO" id="GO:0016034">
    <property type="term" value="F:maleylacetoacetate isomerase activity"/>
    <property type="evidence" value="ECO:0007669"/>
    <property type="project" value="TreeGrafter"/>
</dbReference>
<dbReference type="FunFam" id="3.40.30.10:FF:000206">
    <property type="entry name" value="Probable glutathione S-transferase"/>
    <property type="match status" value="1"/>
</dbReference>
<dbReference type="AlphaFoldDB" id="A0A161PQ46"/>
<dbReference type="OrthoDB" id="5296208at2"/>
<dbReference type="CDD" id="cd03043">
    <property type="entry name" value="GST_N_1"/>
    <property type="match status" value="1"/>
</dbReference>
<dbReference type="CDD" id="cd03194">
    <property type="entry name" value="GST_C_3"/>
    <property type="match status" value="1"/>
</dbReference>
<dbReference type="InterPro" id="IPR036249">
    <property type="entry name" value="Thioredoxin-like_sf"/>
</dbReference>
<protein>
    <recommendedName>
        <fullName evidence="1">GST N-terminal domain-containing protein</fullName>
    </recommendedName>
</protein>
<dbReference type="EMBL" id="LUKD01000006">
    <property type="protein sequence ID" value="KYG64346.1"/>
    <property type="molecule type" value="Genomic_DNA"/>
</dbReference>
<proteinExistence type="predicted"/>